<gene>
    <name evidence="8" type="ORF">Acr_24g0012000</name>
</gene>
<keyword evidence="9" id="KW-1185">Reference proteome</keyword>
<dbReference type="FunFam" id="3.30.200.20:FF:000216">
    <property type="entry name" value="Putative serine/threonine-protein kinase dyrk2"/>
    <property type="match status" value="1"/>
</dbReference>
<dbReference type="SMART" id="SM00220">
    <property type="entry name" value="S_TKc"/>
    <property type="match status" value="1"/>
</dbReference>
<dbReference type="PANTHER" id="PTHR24058">
    <property type="entry name" value="DUAL SPECIFICITY PROTEIN KINASE"/>
    <property type="match status" value="1"/>
</dbReference>
<keyword evidence="1" id="KW-0723">Serine/threonine-protein kinase</keyword>
<dbReference type="OrthoDB" id="9332038at2759"/>
<dbReference type="EMBL" id="BJWL01000024">
    <property type="protein sequence ID" value="GFZ15010.1"/>
    <property type="molecule type" value="Genomic_DNA"/>
</dbReference>
<dbReference type="InterPro" id="IPR008271">
    <property type="entry name" value="Ser/Thr_kinase_AS"/>
</dbReference>
<evidence type="ECO:0000256" key="6">
    <source>
        <dbReference type="ARBA" id="ARBA00022840"/>
    </source>
</evidence>
<feature type="domain" description="Protein kinase" evidence="7">
    <location>
        <begin position="347"/>
        <end position="657"/>
    </location>
</feature>
<dbReference type="PROSITE" id="PS50011">
    <property type="entry name" value="PROTEIN_KINASE_DOM"/>
    <property type="match status" value="1"/>
</dbReference>
<accession>A0A7J0GVY3</accession>
<name>A0A7J0GVY3_9ERIC</name>
<evidence type="ECO:0000256" key="3">
    <source>
        <dbReference type="ARBA" id="ARBA00022679"/>
    </source>
</evidence>
<dbReference type="GO" id="GO:0005524">
    <property type="term" value="F:ATP binding"/>
    <property type="evidence" value="ECO:0007669"/>
    <property type="project" value="UniProtKB-KW"/>
</dbReference>
<dbReference type="Proteomes" id="UP000585474">
    <property type="component" value="Unassembled WGS sequence"/>
</dbReference>
<sequence length="665" mass="76585">MAVSDVESVLEFLRKNGFSDSESALKEDLLEKSELRSFDFEKFLFPMVPPPPPLKIPAIQRRPEMEAVTRGVDLSDDSSEEFVSFCSSTTNACSSEFTNPYGIQTMTRVSSQASSDSLSQFGTARDYQDFDMQNDLYWYNEGDEEYNMPPHFGRSDSFICPSEDKFVMTLDRGKQIDSPLGSNHISEGLQAVESSDYLGKPWPFTVSSTDNENGVQFTDYYHMDEKVQYERSALILKYKKSSTSEQAEEYNLTDDLHIPVAEKDFQRNGNKDYEGGSAREEVADPHEPEIAADEEEGITADQLLMYDINEDEYEVFNLRIIHRKNRTGFEENKDLPIVLNSIIAGRYYVTEYLGSAAFSKVVQAHDVHTGMDVCLKIINNDKDSFDQSLDEIKLLKFVNKHDPGDERHILRLYDYFYYQEHLFIVCELLRANLYEFQKYNQESGGEPYFTLGRLQFITRQCLEALEYLHHLGIIHCDLKPENILIKSYKRCEIKVIDLGSSCFQTDNLCLYVQSRSYRAPEVILGLPYDQKIDLWSLGCILAGAMLWRRSLVVGLVVLFPNDGLVMLLARVIGILGPIDMEMLEKGEETHKYFTEDYDLYFINEETDQLEYVIPESSSLEHHLPVSDTGFIDFLRDLLEINPQRRPTAREALEHPWLSHQYELNS</sequence>
<proteinExistence type="predicted"/>
<dbReference type="PROSITE" id="PS00108">
    <property type="entry name" value="PROTEIN_KINASE_ST"/>
    <property type="match status" value="1"/>
</dbReference>
<evidence type="ECO:0000256" key="4">
    <source>
        <dbReference type="ARBA" id="ARBA00022741"/>
    </source>
</evidence>
<dbReference type="InterPro" id="IPR050494">
    <property type="entry name" value="Ser_Thr_dual-spec_kinase"/>
</dbReference>
<evidence type="ECO:0000256" key="5">
    <source>
        <dbReference type="ARBA" id="ARBA00022777"/>
    </source>
</evidence>
<keyword evidence="5 8" id="KW-0418">Kinase</keyword>
<dbReference type="Pfam" id="PF00069">
    <property type="entry name" value="Pkinase"/>
    <property type="match status" value="1"/>
</dbReference>
<dbReference type="GO" id="GO:0004674">
    <property type="term" value="F:protein serine/threonine kinase activity"/>
    <property type="evidence" value="ECO:0007669"/>
    <property type="project" value="UniProtKB-KW"/>
</dbReference>
<keyword evidence="4" id="KW-0547">Nucleotide-binding</keyword>
<dbReference type="InterPro" id="IPR011009">
    <property type="entry name" value="Kinase-like_dom_sf"/>
</dbReference>
<keyword evidence="6" id="KW-0067">ATP-binding</keyword>
<reference evidence="8 9" key="1">
    <citation type="submission" date="2019-07" db="EMBL/GenBank/DDBJ databases">
        <title>De Novo Assembly of kiwifruit Actinidia rufa.</title>
        <authorList>
            <person name="Sugita-Konishi S."/>
            <person name="Sato K."/>
            <person name="Mori E."/>
            <person name="Abe Y."/>
            <person name="Kisaki G."/>
            <person name="Hamano K."/>
            <person name="Suezawa K."/>
            <person name="Otani M."/>
            <person name="Fukuda T."/>
            <person name="Manabe T."/>
            <person name="Gomi K."/>
            <person name="Tabuchi M."/>
            <person name="Akimitsu K."/>
            <person name="Kataoka I."/>
        </authorList>
    </citation>
    <scope>NUCLEOTIDE SEQUENCE [LARGE SCALE GENOMIC DNA]</scope>
    <source>
        <strain evidence="9">cv. Fuchu</strain>
    </source>
</reference>
<organism evidence="8 9">
    <name type="scientific">Actinidia rufa</name>
    <dbReference type="NCBI Taxonomy" id="165716"/>
    <lineage>
        <taxon>Eukaryota</taxon>
        <taxon>Viridiplantae</taxon>
        <taxon>Streptophyta</taxon>
        <taxon>Embryophyta</taxon>
        <taxon>Tracheophyta</taxon>
        <taxon>Spermatophyta</taxon>
        <taxon>Magnoliopsida</taxon>
        <taxon>eudicotyledons</taxon>
        <taxon>Gunneridae</taxon>
        <taxon>Pentapetalae</taxon>
        <taxon>asterids</taxon>
        <taxon>Ericales</taxon>
        <taxon>Actinidiaceae</taxon>
        <taxon>Actinidia</taxon>
    </lineage>
</organism>
<dbReference type="FunFam" id="1.10.510.10:FF:000380">
    <property type="entry name" value="Serine/threonine-protein kinase ppk15"/>
    <property type="match status" value="1"/>
</dbReference>
<dbReference type="CDD" id="cd14133">
    <property type="entry name" value="PKc_DYRK_like"/>
    <property type="match status" value="1"/>
</dbReference>
<keyword evidence="2" id="KW-0597">Phosphoprotein</keyword>
<comment type="caution">
    <text evidence="8">The sequence shown here is derived from an EMBL/GenBank/DDBJ whole genome shotgun (WGS) entry which is preliminary data.</text>
</comment>
<dbReference type="PANTHER" id="PTHR24058:SF113">
    <property type="entry name" value="HYPOTHETICAL SER-THR PROTEIN KINASE"/>
    <property type="match status" value="1"/>
</dbReference>
<evidence type="ECO:0000259" key="7">
    <source>
        <dbReference type="PROSITE" id="PS50011"/>
    </source>
</evidence>
<keyword evidence="3" id="KW-0808">Transferase</keyword>
<dbReference type="Gene3D" id="1.10.510.10">
    <property type="entry name" value="Transferase(Phosphotransferase) domain 1"/>
    <property type="match status" value="1"/>
</dbReference>
<dbReference type="AlphaFoldDB" id="A0A7J0GVY3"/>
<evidence type="ECO:0000313" key="8">
    <source>
        <dbReference type="EMBL" id="GFZ15010.1"/>
    </source>
</evidence>
<protein>
    <submittedName>
        <fullName evidence="8">Protein kinase superfamily protein</fullName>
    </submittedName>
</protein>
<evidence type="ECO:0000313" key="9">
    <source>
        <dbReference type="Proteomes" id="UP000585474"/>
    </source>
</evidence>
<dbReference type="SUPFAM" id="SSF56112">
    <property type="entry name" value="Protein kinase-like (PK-like)"/>
    <property type="match status" value="1"/>
</dbReference>
<dbReference type="Gene3D" id="3.30.200.20">
    <property type="entry name" value="Phosphorylase Kinase, domain 1"/>
    <property type="match status" value="1"/>
</dbReference>
<dbReference type="InterPro" id="IPR000719">
    <property type="entry name" value="Prot_kinase_dom"/>
</dbReference>
<evidence type="ECO:0000256" key="2">
    <source>
        <dbReference type="ARBA" id="ARBA00022553"/>
    </source>
</evidence>
<evidence type="ECO:0000256" key="1">
    <source>
        <dbReference type="ARBA" id="ARBA00022527"/>
    </source>
</evidence>